<dbReference type="GeneID" id="13541329"/>
<evidence type="ECO:0000313" key="2">
    <source>
        <dbReference type="EMBL" id="EHS64245.1"/>
    </source>
</evidence>
<dbReference type="Proteomes" id="UP000008783">
    <property type="component" value="Unassembled WGS sequence"/>
</dbReference>
<dbReference type="EMBL" id="DS178318">
    <property type="protein sequence ID" value="EHS64245.1"/>
    <property type="molecule type" value="Genomic_DNA"/>
</dbReference>
<accession>H6QTN0</accession>
<sequence length="95" mass="10582">MPAPIECEISAGQARPRKRERARSEDPLKPGLCRTFFLFHPSQLLSPASPAHHGTMGSQKIRMGHSNRFWYKAGPLLAVSVSTIFPPAPPHRKLE</sequence>
<feature type="region of interest" description="Disordered" evidence="1">
    <location>
        <begin position="1"/>
        <end position="27"/>
    </location>
</feature>
<name>H6QTN0_PUCGT</name>
<evidence type="ECO:0000313" key="3">
    <source>
        <dbReference type="Proteomes" id="UP000008783"/>
    </source>
</evidence>
<evidence type="ECO:0000256" key="1">
    <source>
        <dbReference type="SAM" id="MobiDB-lite"/>
    </source>
</evidence>
<dbReference type="KEGG" id="pgr:PGTG_22162"/>
<dbReference type="RefSeq" id="XP_003889124.1">
    <property type="nucleotide sequence ID" value="XM_003889075.1"/>
</dbReference>
<reference evidence="3" key="1">
    <citation type="journal article" date="2011" name="Proc. Natl. Acad. Sci. U.S.A.">
        <title>Obligate biotrophy features unraveled by the genomic analysis of rust fungi.</title>
        <authorList>
            <person name="Duplessis S."/>
            <person name="Cuomo C.A."/>
            <person name="Lin Y.-C."/>
            <person name="Aerts A."/>
            <person name="Tisserant E."/>
            <person name="Veneault-Fourrey C."/>
            <person name="Joly D.L."/>
            <person name="Hacquard S."/>
            <person name="Amselem J."/>
            <person name="Cantarel B.L."/>
            <person name="Chiu R."/>
            <person name="Coutinho P.M."/>
            <person name="Feau N."/>
            <person name="Field M."/>
            <person name="Frey P."/>
            <person name="Gelhaye E."/>
            <person name="Goldberg J."/>
            <person name="Grabherr M.G."/>
            <person name="Kodira C.D."/>
            <person name="Kohler A."/>
            <person name="Kuees U."/>
            <person name="Lindquist E.A."/>
            <person name="Lucas S.M."/>
            <person name="Mago R."/>
            <person name="Mauceli E."/>
            <person name="Morin E."/>
            <person name="Murat C."/>
            <person name="Pangilinan J.L."/>
            <person name="Park R."/>
            <person name="Pearson M."/>
            <person name="Quesneville H."/>
            <person name="Rouhier N."/>
            <person name="Sakthikumar S."/>
            <person name="Salamov A.A."/>
            <person name="Schmutz J."/>
            <person name="Selles B."/>
            <person name="Shapiro H."/>
            <person name="Tanguay P."/>
            <person name="Tuskan G.A."/>
            <person name="Henrissat B."/>
            <person name="Van de Peer Y."/>
            <person name="Rouze P."/>
            <person name="Ellis J.G."/>
            <person name="Dodds P.N."/>
            <person name="Schein J.E."/>
            <person name="Zhong S."/>
            <person name="Hamelin R.C."/>
            <person name="Grigoriev I.V."/>
            <person name="Szabo L.J."/>
            <person name="Martin F."/>
        </authorList>
    </citation>
    <scope>NUCLEOTIDE SEQUENCE [LARGE SCALE GENOMIC DNA]</scope>
    <source>
        <strain evidence="3">CRL 75-36-700-3 / race SCCL</strain>
    </source>
</reference>
<dbReference type="HOGENOM" id="CLU_2373834_0_0_1"/>
<keyword evidence="3" id="KW-1185">Reference proteome</keyword>
<dbReference type="InParanoid" id="H6QTN0"/>
<organism evidence="2 3">
    <name type="scientific">Puccinia graminis f. sp. tritici (strain CRL 75-36-700-3 / race SCCL)</name>
    <name type="common">Black stem rust fungus</name>
    <dbReference type="NCBI Taxonomy" id="418459"/>
    <lineage>
        <taxon>Eukaryota</taxon>
        <taxon>Fungi</taxon>
        <taxon>Dikarya</taxon>
        <taxon>Basidiomycota</taxon>
        <taxon>Pucciniomycotina</taxon>
        <taxon>Pucciniomycetes</taxon>
        <taxon>Pucciniales</taxon>
        <taxon>Pucciniaceae</taxon>
        <taxon>Puccinia</taxon>
    </lineage>
</organism>
<proteinExistence type="predicted"/>
<dbReference type="VEuPathDB" id="FungiDB:PGTG_22162"/>
<protein>
    <submittedName>
        <fullName evidence="2">Uncharacterized protein</fullName>
    </submittedName>
</protein>
<gene>
    <name evidence="2" type="ORF">PGTG_22162</name>
</gene>
<dbReference type="AlphaFoldDB" id="H6QTN0"/>